<dbReference type="Proteomes" id="UP001529338">
    <property type="component" value="Unassembled WGS sequence"/>
</dbReference>
<dbReference type="Pfam" id="PF13602">
    <property type="entry name" value="ADH_zinc_N_2"/>
    <property type="match status" value="1"/>
</dbReference>
<dbReference type="SUPFAM" id="SSF50129">
    <property type="entry name" value="GroES-like"/>
    <property type="match status" value="1"/>
</dbReference>
<feature type="domain" description="Enoyl reductase (ER)" evidence="2">
    <location>
        <begin position="61"/>
        <end position="372"/>
    </location>
</feature>
<dbReference type="SUPFAM" id="SSF51735">
    <property type="entry name" value="NAD(P)-binding Rossmann-fold domains"/>
    <property type="match status" value="1"/>
</dbReference>
<sequence length="375" mass="39786">MQTNHDGDRATRPADQQTAADVERPGTTRADRLTTTRADRPTTTRADRPTTTRAAVVDRFGPPEVVHVVELERPSPGPGQVLVRVRATAVTVADHRMRSRDVPRGLGLVAGKFLGWRRPRHTVLGTEAAGVVEAVGPGVTRYATGDEVLVWRGLAMGCHIQHLVVDVDAGIAPAPRGLSAEEAVSLVFGASTALAFLDRVDLDASSRVLVNGASGAVGTMAVQLAHAAGAHVTGVTSGRNAELVRGLGADRVVDHTTTDFAREDEQYDVVVEAVGNAPYARVAPVLRRGGALLLVVSDLPGMLLAAWHGRRLRGLVTYQGAPSPAGPTVSRIVELAEAGTLRPVVDRVYDLDDVVEAHRYVDTGRKRGAVVLRMD</sequence>
<organism evidence="3 4">
    <name type="scientific">Cellulomonas alba</name>
    <dbReference type="NCBI Taxonomy" id="3053467"/>
    <lineage>
        <taxon>Bacteria</taxon>
        <taxon>Bacillati</taxon>
        <taxon>Actinomycetota</taxon>
        <taxon>Actinomycetes</taxon>
        <taxon>Micrococcales</taxon>
        <taxon>Cellulomonadaceae</taxon>
        <taxon>Cellulomonas</taxon>
    </lineage>
</organism>
<dbReference type="EMBL" id="JAUCGQ010000001">
    <property type="protein sequence ID" value="MDM7855789.1"/>
    <property type="molecule type" value="Genomic_DNA"/>
</dbReference>
<dbReference type="SMART" id="SM00829">
    <property type="entry name" value="PKS_ER"/>
    <property type="match status" value="1"/>
</dbReference>
<comment type="caution">
    <text evidence="3">The sequence shown here is derived from an EMBL/GenBank/DDBJ whole genome shotgun (WGS) entry which is preliminary data.</text>
</comment>
<gene>
    <name evidence="3" type="ORF">QRT04_12690</name>
</gene>
<feature type="region of interest" description="Disordered" evidence="1">
    <location>
        <begin position="1"/>
        <end position="54"/>
    </location>
</feature>
<dbReference type="InterPro" id="IPR052733">
    <property type="entry name" value="Chloroplast_QOR"/>
</dbReference>
<reference evidence="3 4" key="1">
    <citation type="submission" date="2023-06" db="EMBL/GenBank/DDBJ databases">
        <title>Cellulomonas sp. MW4 Whole genome sequence.</title>
        <authorList>
            <person name="Park S."/>
        </authorList>
    </citation>
    <scope>NUCLEOTIDE SEQUENCE [LARGE SCALE GENOMIC DNA]</scope>
    <source>
        <strain evidence="3 4">MW4</strain>
    </source>
</reference>
<dbReference type="Gene3D" id="3.90.180.10">
    <property type="entry name" value="Medium-chain alcohol dehydrogenases, catalytic domain"/>
    <property type="match status" value="1"/>
</dbReference>
<dbReference type="PANTHER" id="PTHR44013:SF1">
    <property type="entry name" value="ZINC-TYPE ALCOHOL DEHYDROGENASE-LIKE PROTEIN C16A3.02C"/>
    <property type="match status" value="1"/>
</dbReference>
<proteinExistence type="predicted"/>
<dbReference type="Gene3D" id="3.40.50.720">
    <property type="entry name" value="NAD(P)-binding Rossmann-like Domain"/>
    <property type="match status" value="1"/>
</dbReference>
<protein>
    <submittedName>
        <fullName evidence="3">NAD(P)-dependent alcohol dehydrogenase</fullName>
    </submittedName>
</protein>
<dbReference type="PANTHER" id="PTHR44013">
    <property type="entry name" value="ZINC-TYPE ALCOHOL DEHYDROGENASE-LIKE PROTEIN C16A3.02C"/>
    <property type="match status" value="1"/>
</dbReference>
<feature type="compositionally biased region" description="Basic and acidic residues" evidence="1">
    <location>
        <begin position="21"/>
        <end position="50"/>
    </location>
</feature>
<dbReference type="InterPro" id="IPR020843">
    <property type="entry name" value="ER"/>
</dbReference>
<feature type="compositionally biased region" description="Basic and acidic residues" evidence="1">
    <location>
        <begin position="1"/>
        <end position="12"/>
    </location>
</feature>
<dbReference type="Pfam" id="PF08240">
    <property type="entry name" value="ADH_N"/>
    <property type="match status" value="1"/>
</dbReference>
<evidence type="ECO:0000259" key="2">
    <source>
        <dbReference type="SMART" id="SM00829"/>
    </source>
</evidence>
<dbReference type="CDD" id="cd08267">
    <property type="entry name" value="MDR1"/>
    <property type="match status" value="1"/>
</dbReference>
<dbReference type="InterPro" id="IPR013154">
    <property type="entry name" value="ADH-like_N"/>
</dbReference>
<name>A0ABT7SHX1_9CELL</name>
<dbReference type="InterPro" id="IPR011032">
    <property type="entry name" value="GroES-like_sf"/>
</dbReference>
<evidence type="ECO:0000313" key="4">
    <source>
        <dbReference type="Proteomes" id="UP001529338"/>
    </source>
</evidence>
<dbReference type="RefSeq" id="WP_289455658.1">
    <property type="nucleotide sequence ID" value="NZ_JAUCGQ010000001.1"/>
</dbReference>
<keyword evidence="4" id="KW-1185">Reference proteome</keyword>
<evidence type="ECO:0000256" key="1">
    <source>
        <dbReference type="SAM" id="MobiDB-lite"/>
    </source>
</evidence>
<evidence type="ECO:0000313" key="3">
    <source>
        <dbReference type="EMBL" id="MDM7855789.1"/>
    </source>
</evidence>
<dbReference type="InterPro" id="IPR036291">
    <property type="entry name" value="NAD(P)-bd_dom_sf"/>
</dbReference>
<accession>A0ABT7SHX1</accession>